<sequence length="264" mass="28047">MDLGYSERRVLVVGGSYGIGKASARLMAREGAHVMLASRSSDNLLAAIDDMPDHSSDKPTSVTCDVTREGSGKILAEAVDQQWNGALDVLVTAVGGSIRSAFTDLSDEDWINNYSFNILSTVRAIRALLPALEKGNNPAIVTLGAAASKMPYQHQIVSNVHKAGILGLTKTLAAELADRNIRINCVAPGRTLTPLWTTRADKMAAEQGRSQAEILEDFSKDIPLGRFGTPEEVAAMVVWLACPLASYVTGQAVNVDGGIARGLL</sequence>
<comment type="similarity">
    <text evidence="1">Belongs to the short-chain dehydrogenases/reductases (SDR) family.</text>
</comment>
<dbReference type="PRINTS" id="PR00081">
    <property type="entry name" value="GDHRDH"/>
</dbReference>
<evidence type="ECO:0000313" key="3">
    <source>
        <dbReference type="Proteomes" id="UP001081283"/>
    </source>
</evidence>
<dbReference type="PANTHER" id="PTHR42879:SF6">
    <property type="entry name" value="NADPH-DEPENDENT REDUCTASE BACG"/>
    <property type="match status" value="1"/>
</dbReference>
<reference evidence="2" key="1">
    <citation type="submission" date="2022-10" db="EMBL/GenBank/DDBJ databases">
        <title>Hoeflea sp. J2-29, isolated from marine algae.</title>
        <authorList>
            <person name="Kristyanto S."/>
            <person name="Kim J.M."/>
            <person name="Jeon C.O."/>
        </authorList>
    </citation>
    <scope>NUCLEOTIDE SEQUENCE</scope>
    <source>
        <strain evidence="2">J2-29</strain>
    </source>
</reference>
<organism evidence="2 3">
    <name type="scientific">Hoeflea ulvae</name>
    <dbReference type="NCBI Taxonomy" id="2983764"/>
    <lineage>
        <taxon>Bacteria</taxon>
        <taxon>Pseudomonadati</taxon>
        <taxon>Pseudomonadota</taxon>
        <taxon>Alphaproteobacteria</taxon>
        <taxon>Hyphomicrobiales</taxon>
        <taxon>Rhizobiaceae</taxon>
        <taxon>Hoeflea</taxon>
    </lineage>
</organism>
<evidence type="ECO:0000256" key="1">
    <source>
        <dbReference type="ARBA" id="ARBA00006484"/>
    </source>
</evidence>
<keyword evidence="3" id="KW-1185">Reference proteome</keyword>
<accession>A0ABT3YD61</accession>
<dbReference type="SUPFAM" id="SSF51735">
    <property type="entry name" value="NAD(P)-binding Rossmann-fold domains"/>
    <property type="match status" value="1"/>
</dbReference>
<name>A0ABT3YD61_9HYPH</name>
<dbReference type="Pfam" id="PF13561">
    <property type="entry name" value="adh_short_C2"/>
    <property type="match status" value="1"/>
</dbReference>
<dbReference type="InterPro" id="IPR002347">
    <property type="entry name" value="SDR_fam"/>
</dbReference>
<evidence type="ECO:0000313" key="2">
    <source>
        <dbReference type="EMBL" id="MCY0093830.1"/>
    </source>
</evidence>
<dbReference type="PANTHER" id="PTHR42879">
    <property type="entry name" value="3-OXOACYL-(ACYL-CARRIER-PROTEIN) REDUCTASE"/>
    <property type="match status" value="1"/>
</dbReference>
<dbReference type="Gene3D" id="3.40.50.720">
    <property type="entry name" value="NAD(P)-binding Rossmann-like Domain"/>
    <property type="match status" value="1"/>
</dbReference>
<proteinExistence type="inferred from homology"/>
<gene>
    <name evidence="2" type="ORF">OEG82_07325</name>
</gene>
<protein>
    <submittedName>
        <fullName evidence="2">SDR family oxidoreductase</fullName>
    </submittedName>
</protein>
<comment type="caution">
    <text evidence="2">The sequence shown here is derived from an EMBL/GenBank/DDBJ whole genome shotgun (WGS) entry which is preliminary data.</text>
</comment>
<dbReference type="InterPro" id="IPR036291">
    <property type="entry name" value="NAD(P)-bd_dom_sf"/>
</dbReference>
<dbReference type="EMBL" id="JAOVZQ010000001">
    <property type="protein sequence ID" value="MCY0093830.1"/>
    <property type="molecule type" value="Genomic_DNA"/>
</dbReference>
<dbReference type="RefSeq" id="WP_267611774.1">
    <property type="nucleotide sequence ID" value="NZ_JAOVZQ010000001.1"/>
</dbReference>
<dbReference type="InterPro" id="IPR050259">
    <property type="entry name" value="SDR"/>
</dbReference>
<dbReference type="Proteomes" id="UP001081283">
    <property type="component" value="Unassembled WGS sequence"/>
</dbReference>